<dbReference type="SMART" id="SM00596">
    <property type="entry name" value="PRE_C2HC"/>
    <property type="match status" value="1"/>
</dbReference>
<keyword evidence="3" id="KW-0808">Transferase</keyword>
<feature type="region of interest" description="Disordered" evidence="1">
    <location>
        <begin position="1"/>
        <end position="25"/>
    </location>
</feature>
<dbReference type="Pfam" id="PF07530">
    <property type="entry name" value="PRE_C2HC"/>
    <property type="match status" value="1"/>
</dbReference>
<dbReference type="Gene3D" id="3.60.10.10">
    <property type="entry name" value="Endonuclease/exonuclease/phosphatase"/>
    <property type="match status" value="1"/>
</dbReference>
<comment type="caution">
    <text evidence="3">The sequence shown here is derived from an EMBL/GenBank/DDBJ whole genome shotgun (WGS) entry which is preliminary data.</text>
</comment>
<dbReference type="Pfam" id="PF03372">
    <property type="entry name" value="Exo_endo_phos"/>
    <property type="match status" value="1"/>
</dbReference>
<organism evidence="3 4">
    <name type="scientific">Trichonephila clavipes</name>
    <name type="common">Golden silk orbweaver</name>
    <name type="synonym">Nephila clavipes</name>
    <dbReference type="NCBI Taxonomy" id="2585209"/>
    <lineage>
        <taxon>Eukaryota</taxon>
        <taxon>Metazoa</taxon>
        <taxon>Ecdysozoa</taxon>
        <taxon>Arthropoda</taxon>
        <taxon>Chelicerata</taxon>
        <taxon>Arachnida</taxon>
        <taxon>Araneae</taxon>
        <taxon>Araneomorphae</taxon>
        <taxon>Entelegynae</taxon>
        <taxon>Araneoidea</taxon>
        <taxon>Nephilidae</taxon>
        <taxon>Trichonephila</taxon>
    </lineage>
</organism>
<dbReference type="PANTHER" id="PTHR33273:SF2">
    <property type="entry name" value="ENDONUCLEASE_EXONUCLEASE_PHOSPHATASE DOMAIN-CONTAINING PROTEIN"/>
    <property type="match status" value="1"/>
</dbReference>
<accession>A0A8X6VSC9</accession>
<keyword evidence="3" id="KW-0695">RNA-directed DNA polymerase</keyword>
<evidence type="ECO:0000259" key="2">
    <source>
        <dbReference type="SMART" id="SM00596"/>
    </source>
</evidence>
<dbReference type="Proteomes" id="UP000887159">
    <property type="component" value="Unassembled WGS sequence"/>
</dbReference>
<evidence type="ECO:0000313" key="4">
    <source>
        <dbReference type="Proteomes" id="UP000887159"/>
    </source>
</evidence>
<dbReference type="EMBL" id="BMAU01021357">
    <property type="protein sequence ID" value="GFY20933.1"/>
    <property type="molecule type" value="Genomic_DNA"/>
</dbReference>
<sequence length="359" mass="41304">MEVPQEGTSATRDHPGGTAPQKKLHFPPINIDNVKNQAALLQHLQTITQQKLETKLIGTKFRIYPKTPYAYHQIRRYIEQNSLESHTYMLPQDKMLRAVIRGLPIDMSPTQIIADLETQGFHVKECHNMQSRKTGQPMPLFMLSMESTEAHKKIFKAVTSIGYVKCKVEALRKKDRSNPTLVSWNANGIRTRVEEFREFISEWNPDIINLQETHLQPCHHLAFPNYNIYRTDRTFRGGGTAILIKRSIPHHEIIINNQSFETAIKIERTNMQPITVISAYRSPRKPIFVHDLHHLFKNQDYVLVAGDLNAKHASWSPIAQQNVAGHTIRRFCDSIGYTLNAPLEPTHFHKNLRNTVIST</sequence>
<keyword evidence="3" id="KW-0548">Nucleotidyltransferase</keyword>
<dbReference type="PANTHER" id="PTHR33273">
    <property type="entry name" value="DOMAIN-CONTAINING PROTEIN, PUTATIVE-RELATED"/>
    <property type="match status" value="1"/>
</dbReference>
<dbReference type="InterPro" id="IPR006579">
    <property type="entry name" value="Pre_C2HC_dom"/>
</dbReference>
<feature type="domain" description="Pre-C2HC" evidence="2">
    <location>
        <begin position="109"/>
        <end position="180"/>
    </location>
</feature>
<evidence type="ECO:0000313" key="3">
    <source>
        <dbReference type="EMBL" id="GFY20933.1"/>
    </source>
</evidence>
<keyword evidence="4" id="KW-1185">Reference proteome</keyword>
<name>A0A8X6VSC9_TRICX</name>
<reference evidence="3" key="1">
    <citation type="submission" date="2020-08" db="EMBL/GenBank/DDBJ databases">
        <title>Multicomponent nature underlies the extraordinary mechanical properties of spider dragline silk.</title>
        <authorList>
            <person name="Kono N."/>
            <person name="Nakamura H."/>
            <person name="Mori M."/>
            <person name="Yoshida Y."/>
            <person name="Ohtoshi R."/>
            <person name="Malay A.D."/>
            <person name="Moran D.A.P."/>
            <person name="Tomita M."/>
            <person name="Numata K."/>
            <person name="Arakawa K."/>
        </authorList>
    </citation>
    <scope>NUCLEOTIDE SEQUENCE</scope>
</reference>
<gene>
    <name evidence="3" type="primary">pol_3374</name>
    <name evidence="3" type="ORF">TNCV_3989771</name>
</gene>
<dbReference type="GO" id="GO:0003964">
    <property type="term" value="F:RNA-directed DNA polymerase activity"/>
    <property type="evidence" value="ECO:0007669"/>
    <property type="project" value="UniProtKB-KW"/>
</dbReference>
<dbReference type="SUPFAM" id="SSF56219">
    <property type="entry name" value="DNase I-like"/>
    <property type="match status" value="1"/>
</dbReference>
<proteinExistence type="predicted"/>
<evidence type="ECO:0000256" key="1">
    <source>
        <dbReference type="SAM" id="MobiDB-lite"/>
    </source>
</evidence>
<protein>
    <submittedName>
        <fullName evidence="3">RNA-directed DNA polymerase from mobile element jockey</fullName>
    </submittedName>
</protein>
<dbReference type="AlphaFoldDB" id="A0A8X6VSC9"/>
<dbReference type="InterPro" id="IPR005135">
    <property type="entry name" value="Endo/exonuclease/phosphatase"/>
</dbReference>
<dbReference type="InterPro" id="IPR036691">
    <property type="entry name" value="Endo/exonu/phosph_ase_sf"/>
</dbReference>
<feature type="compositionally biased region" description="Polar residues" evidence="1">
    <location>
        <begin position="1"/>
        <end position="10"/>
    </location>
</feature>